<sequence length="362" mass="39139">MKSRAMVLEAFNQPLVMREFDIQPLAEGELLVKIEAAGVCGSDVHMQKGEDPRTPLPIILGHEGVGRIVAMNGARKTVNGETLAEGDLILWTRGMACNHCYACAVLLEPWLCQDRKTYGINRTSSQPPYLNGCYSEYVTLLNSVDIYKAAADIDPAVLVSASCSGATIAHAFDHHAPKLGDTVLVQGPGPLGLYAIMYAKKLGASRVIVIGGSGNRLEICRDFGADVILNRNTTSVEERRQAILDLTYGRGVDMAIEAVGHPSAVQEGLKLVRSGGAYLSVGFSQPPGECQVDFFKEVVSKNLKIQGVWVSSNRHTQHALSMVQSQPELFAKMITHRFPLAEANAALQSMAQRDALKAVLIP</sequence>
<dbReference type="InterPro" id="IPR036291">
    <property type="entry name" value="NAD(P)-bd_dom_sf"/>
</dbReference>
<organism evidence="3 4">
    <name type="scientific">Anaerosporomusa subterranea</name>
    <dbReference type="NCBI Taxonomy" id="1794912"/>
    <lineage>
        <taxon>Bacteria</taxon>
        <taxon>Bacillati</taxon>
        <taxon>Bacillota</taxon>
        <taxon>Negativicutes</taxon>
        <taxon>Acetonemataceae</taxon>
        <taxon>Anaerosporomusa</taxon>
    </lineage>
</organism>
<evidence type="ECO:0000256" key="1">
    <source>
        <dbReference type="ARBA" id="ARBA00023002"/>
    </source>
</evidence>
<dbReference type="GO" id="GO:0016491">
    <property type="term" value="F:oxidoreductase activity"/>
    <property type="evidence" value="ECO:0007669"/>
    <property type="project" value="UniProtKB-KW"/>
</dbReference>
<dbReference type="AlphaFoldDB" id="A0A154BSQ4"/>
<dbReference type="PANTHER" id="PTHR43401">
    <property type="entry name" value="L-THREONINE 3-DEHYDROGENASE"/>
    <property type="match status" value="1"/>
</dbReference>
<dbReference type="InterPro" id="IPR013149">
    <property type="entry name" value="ADH-like_C"/>
</dbReference>
<dbReference type="InterPro" id="IPR013154">
    <property type="entry name" value="ADH-like_N"/>
</dbReference>
<gene>
    <name evidence="3" type="ORF">AXX12_02115</name>
</gene>
<accession>A0A154BSQ4</accession>
<comment type="caution">
    <text evidence="3">The sequence shown here is derived from an EMBL/GenBank/DDBJ whole genome shotgun (WGS) entry which is preliminary data.</text>
</comment>
<dbReference type="STRING" id="1794912.AXX12_02115"/>
<proteinExistence type="predicted"/>
<evidence type="ECO:0000259" key="2">
    <source>
        <dbReference type="SMART" id="SM00829"/>
    </source>
</evidence>
<dbReference type="Pfam" id="PF00107">
    <property type="entry name" value="ADH_zinc_N"/>
    <property type="match status" value="1"/>
</dbReference>
<evidence type="ECO:0000313" key="3">
    <source>
        <dbReference type="EMBL" id="KYZ76961.1"/>
    </source>
</evidence>
<dbReference type="Gene3D" id="3.40.50.720">
    <property type="entry name" value="NAD(P)-binding Rossmann-like Domain"/>
    <property type="match status" value="1"/>
</dbReference>
<keyword evidence="1" id="KW-0560">Oxidoreductase</keyword>
<dbReference type="Gene3D" id="3.90.180.10">
    <property type="entry name" value="Medium-chain alcohol dehydrogenases, catalytic domain"/>
    <property type="match status" value="1"/>
</dbReference>
<dbReference type="CDD" id="cd08231">
    <property type="entry name" value="MDR_TM0436_like"/>
    <property type="match status" value="1"/>
</dbReference>
<dbReference type="SUPFAM" id="SSF50129">
    <property type="entry name" value="GroES-like"/>
    <property type="match status" value="1"/>
</dbReference>
<dbReference type="EMBL" id="LSGP01000013">
    <property type="protein sequence ID" value="KYZ76961.1"/>
    <property type="molecule type" value="Genomic_DNA"/>
</dbReference>
<dbReference type="InterPro" id="IPR011032">
    <property type="entry name" value="GroES-like_sf"/>
</dbReference>
<dbReference type="Pfam" id="PF08240">
    <property type="entry name" value="ADH_N"/>
    <property type="match status" value="1"/>
</dbReference>
<feature type="domain" description="Enoyl reductase (ER)" evidence="2">
    <location>
        <begin position="10"/>
        <end position="360"/>
    </location>
</feature>
<name>A0A154BSQ4_ANASB</name>
<keyword evidence="4" id="KW-1185">Reference proteome</keyword>
<evidence type="ECO:0000313" key="4">
    <source>
        <dbReference type="Proteomes" id="UP000076268"/>
    </source>
</evidence>
<dbReference type="PANTHER" id="PTHR43401:SF1">
    <property type="entry name" value="ENOYL REDUCTASE (ER) DOMAIN-CONTAINING PROTEIN"/>
    <property type="match status" value="1"/>
</dbReference>
<dbReference type="InterPro" id="IPR020843">
    <property type="entry name" value="ER"/>
</dbReference>
<dbReference type="Proteomes" id="UP000076268">
    <property type="component" value="Unassembled WGS sequence"/>
</dbReference>
<dbReference type="OrthoDB" id="1674659at2"/>
<protein>
    <submittedName>
        <fullName evidence="3">Alcohol dehydrogenase</fullName>
    </submittedName>
</protein>
<dbReference type="SMART" id="SM00829">
    <property type="entry name" value="PKS_ER"/>
    <property type="match status" value="1"/>
</dbReference>
<dbReference type="SUPFAM" id="SSF51735">
    <property type="entry name" value="NAD(P)-binding Rossmann-fold domains"/>
    <property type="match status" value="1"/>
</dbReference>
<dbReference type="InterPro" id="IPR050129">
    <property type="entry name" value="Zn_alcohol_dh"/>
</dbReference>
<reference evidence="3 4" key="1">
    <citation type="submission" date="2016-02" db="EMBL/GenBank/DDBJ databases">
        <title>Anaerosporomusa subterraneum gen. nov., sp. nov., a spore-forming obligate anaerobe isolated from saprolite.</title>
        <authorList>
            <person name="Choi J.K."/>
            <person name="Shah M."/>
            <person name="Yee N."/>
        </authorList>
    </citation>
    <scope>NUCLEOTIDE SEQUENCE [LARGE SCALE GENOMIC DNA]</scope>
    <source>
        <strain evidence="3 4">RU4</strain>
    </source>
</reference>
<dbReference type="RefSeq" id="WP_066238417.1">
    <property type="nucleotide sequence ID" value="NZ_LSGP01000013.1"/>
</dbReference>